<dbReference type="PANTHER" id="PTHR12461">
    <property type="entry name" value="HYPOXIA-INDUCIBLE FACTOR 1 ALPHA INHIBITOR-RELATED"/>
    <property type="match status" value="1"/>
</dbReference>
<dbReference type="PANTHER" id="PTHR12461:SF105">
    <property type="entry name" value="HYPOXIA-INDUCIBLE FACTOR 1-ALPHA INHIBITOR"/>
    <property type="match status" value="1"/>
</dbReference>
<comment type="caution">
    <text evidence="2">The sequence shown here is derived from an EMBL/GenBank/DDBJ whole genome shotgun (WGS) entry which is preliminary data.</text>
</comment>
<dbReference type="Proteomes" id="UP000175691">
    <property type="component" value="Unassembled WGS sequence"/>
</dbReference>
<dbReference type="InterPro" id="IPR003347">
    <property type="entry name" value="JmjC_dom"/>
</dbReference>
<sequence>MVQASQQKVTVWEGITPDNIPFDELFALDKPVILKGLVKDWPLVKTGQQGILPAMQMLEDNYSQKPMLVYRAPASIKGRFGYNDNYTGFNFAAERSTIPNVLDIIRNELDKEEHEYLYVNSLILNEGFPALAASHSLAFNHPEFEQNQVLAKIWIGTESLAACHFDQPKNLACCVLGKRRFTLFPPDQIENLYPGPLHPTPGGQVVTIANLAEPDFEKFPRLKTALENAWIADLEPGDGLYYPSMWWHEVTAFERFNIMVNFWWMTTERYKGNPMDVLLNGMMSLRDKPEDEKRAWKALFDYYVFGEGEVVREHLPPECQGALGEMTEINARRLRAMLISNLNR</sequence>
<keyword evidence="3" id="KW-1185">Reference proteome</keyword>
<dbReference type="OrthoDB" id="479699at2"/>
<dbReference type="EMBL" id="MDHN01000041">
    <property type="protein sequence ID" value="OFC69169.1"/>
    <property type="molecule type" value="Genomic_DNA"/>
</dbReference>
<dbReference type="PROSITE" id="PS51184">
    <property type="entry name" value="JMJC"/>
    <property type="match status" value="1"/>
</dbReference>
<dbReference type="SUPFAM" id="SSF51197">
    <property type="entry name" value="Clavaminate synthase-like"/>
    <property type="match status" value="1"/>
</dbReference>
<dbReference type="Gene3D" id="2.60.120.10">
    <property type="entry name" value="Jelly Rolls"/>
    <property type="match status" value="1"/>
</dbReference>
<evidence type="ECO:0000259" key="1">
    <source>
        <dbReference type="PROSITE" id="PS51184"/>
    </source>
</evidence>
<dbReference type="SMART" id="SM00558">
    <property type="entry name" value="JmjC"/>
    <property type="match status" value="1"/>
</dbReference>
<dbReference type="Pfam" id="PF13621">
    <property type="entry name" value="Cupin_8"/>
    <property type="match status" value="1"/>
</dbReference>
<feature type="domain" description="JmjC" evidence="1">
    <location>
        <begin position="130"/>
        <end position="279"/>
    </location>
</feature>
<dbReference type="InterPro" id="IPR041667">
    <property type="entry name" value="Cupin_8"/>
</dbReference>
<dbReference type="AlphaFoldDB" id="A0A1E7Z6I5"/>
<accession>A0A1E7Z6I5</accession>
<gene>
    <name evidence="2" type="ORF">BFC18_20800</name>
</gene>
<dbReference type="InterPro" id="IPR014710">
    <property type="entry name" value="RmlC-like_jellyroll"/>
</dbReference>
<evidence type="ECO:0000313" key="3">
    <source>
        <dbReference type="Proteomes" id="UP000175691"/>
    </source>
</evidence>
<dbReference type="STRING" id="1656094.BFC18_20800"/>
<protein>
    <submittedName>
        <fullName evidence="2">Cupin</fullName>
    </submittedName>
</protein>
<name>A0A1E7Z6I5_9ALTE</name>
<proteinExistence type="predicted"/>
<organism evidence="2 3">
    <name type="scientific">Alteromonas confluentis</name>
    <dbReference type="NCBI Taxonomy" id="1656094"/>
    <lineage>
        <taxon>Bacteria</taxon>
        <taxon>Pseudomonadati</taxon>
        <taxon>Pseudomonadota</taxon>
        <taxon>Gammaproteobacteria</taxon>
        <taxon>Alteromonadales</taxon>
        <taxon>Alteromonadaceae</taxon>
        <taxon>Alteromonas/Salinimonas group</taxon>
        <taxon>Alteromonas</taxon>
    </lineage>
</organism>
<reference evidence="2 3" key="1">
    <citation type="submission" date="2016-08" db="EMBL/GenBank/DDBJ databases">
        <authorList>
            <person name="Seilhamer J.J."/>
        </authorList>
    </citation>
    <scope>NUCLEOTIDE SEQUENCE [LARGE SCALE GENOMIC DNA]</scope>
    <source>
        <strain evidence="2 3">KCTC 42603</strain>
    </source>
</reference>
<evidence type="ECO:0000313" key="2">
    <source>
        <dbReference type="EMBL" id="OFC69169.1"/>
    </source>
</evidence>
<dbReference type="RefSeq" id="WP_070127386.1">
    <property type="nucleotide sequence ID" value="NZ_MDHN01000041.1"/>
</dbReference>